<proteinExistence type="predicted"/>
<evidence type="ECO:0000313" key="3">
    <source>
        <dbReference type="Proteomes" id="UP001225788"/>
    </source>
</evidence>
<feature type="transmembrane region" description="Helical" evidence="1">
    <location>
        <begin position="103"/>
        <end position="123"/>
    </location>
</feature>
<keyword evidence="3" id="KW-1185">Reference proteome</keyword>
<feature type="transmembrane region" description="Helical" evidence="1">
    <location>
        <begin position="20"/>
        <end position="39"/>
    </location>
</feature>
<keyword evidence="1" id="KW-0812">Transmembrane</keyword>
<evidence type="ECO:0000313" key="2">
    <source>
        <dbReference type="EMBL" id="WLS01555.1"/>
    </source>
</evidence>
<keyword evidence="1" id="KW-1133">Transmembrane helix</keyword>
<keyword evidence="1" id="KW-0472">Membrane</keyword>
<feature type="transmembrane region" description="Helical" evidence="1">
    <location>
        <begin position="54"/>
        <end position="82"/>
    </location>
</feature>
<dbReference type="Proteomes" id="UP001225788">
    <property type="component" value="Chromosome"/>
</dbReference>
<dbReference type="RefSeq" id="WP_306156529.1">
    <property type="nucleotide sequence ID" value="NZ_CP132314.1"/>
</dbReference>
<protein>
    <submittedName>
        <fullName evidence="2">Uncharacterized protein</fullName>
    </submittedName>
</protein>
<name>A0ABY9JZ01_9HYPH</name>
<reference evidence="2 3" key="1">
    <citation type="submission" date="2023-08" db="EMBL/GenBank/DDBJ databases">
        <title>Pathogen: clinical or host-associated sample.</title>
        <authorList>
            <person name="Hergert J."/>
            <person name="Casey R."/>
            <person name="Wagner J."/>
            <person name="Young E.L."/>
            <person name="Oakeson K.F."/>
        </authorList>
    </citation>
    <scope>NUCLEOTIDE SEQUENCE [LARGE SCALE GENOMIC DNA]</scope>
    <source>
        <strain evidence="2 3">UPHL-collab-2</strain>
    </source>
</reference>
<sequence length="195" mass="21119">MMFRKAFFRGGSGFSQFRPLLASCYVGAVCLVFLAIWTFSGRLPDGLGWVMQMLAWLLAAALLCEIVLVVLGLQGVVGAKLAMNREGFILPSLFDGHRKARSVLLVTLSLIASLYCAGAALLLPFTAITFNGDGCAEWTAPAYRFLLLAVNMTPGYEACISEPPLLYRSARFVMNVMILGTFIANLPDLIGKAGR</sequence>
<evidence type="ECO:0000256" key="1">
    <source>
        <dbReference type="SAM" id="Phobius"/>
    </source>
</evidence>
<organism evidence="2 3">
    <name type="scientific">Shinella oryzae</name>
    <dbReference type="NCBI Taxonomy" id="2871820"/>
    <lineage>
        <taxon>Bacteria</taxon>
        <taxon>Pseudomonadati</taxon>
        <taxon>Pseudomonadota</taxon>
        <taxon>Alphaproteobacteria</taxon>
        <taxon>Hyphomicrobiales</taxon>
        <taxon>Rhizobiaceae</taxon>
        <taxon>Shinella</taxon>
    </lineage>
</organism>
<gene>
    <name evidence="2" type="ORF">Q9315_08825</name>
</gene>
<dbReference type="EMBL" id="CP132314">
    <property type="protein sequence ID" value="WLS01555.1"/>
    <property type="molecule type" value="Genomic_DNA"/>
</dbReference>
<accession>A0ABY9JZ01</accession>